<dbReference type="Pfam" id="PF00085">
    <property type="entry name" value="Thioredoxin"/>
    <property type="match status" value="1"/>
</dbReference>
<dbReference type="PROSITE" id="PS51352">
    <property type="entry name" value="THIOREDOXIN_2"/>
    <property type="match status" value="1"/>
</dbReference>
<dbReference type="CDD" id="cd02947">
    <property type="entry name" value="TRX_family"/>
    <property type="match status" value="1"/>
</dbReference>
<evidence type="ECO:0000259" key="2">
    <source>
        <dbReference type="PROSITE" id="PS51352"/>
    </source>
</evidence>
<dbReference type="SUPFAM" id="SSF52833">
    <property type="entry name" value="Thioredoxin-like"/>
    <property type="match status" value="1"/>
</dbReference>
<organism evidence="3 4">
    <name type="scientific">Chlorella vulgaris</name>
    <name type="common">Green alga</name>
    <dbReference type="NCBI Taxonomy" id="3077"/>
    <lineage>
        <taxon>Eukaryota</taxon>
        <taxon>Viridiplantae</taxon>
        <taxon>Chlorophyta</taxon>
        <taxon>core chlorophytes</taxon>
        <taxon>Trebouxiophyceae</taxon>
        <taxon>Chlorellales</taxon>
        <taxon>Chlorellaceae</taxon>
        <taxon>Chlorella clade</taxon>
        <taxon>Chlorella</taxon>
    </lineage>
</organism>
<dbReference type="PANTHER" id="PTHR46115">
    <property type="entry name" value="THIOREDOXIN-LIKE PROTEIN 1"/>
    <property type="match status" value="1"/>
</dbReference>
<keyword evidence="4" id="KW-1185">Reference proteome</keyword>
<name>A0A9D4U0T0_CHLVU</name>
<dbReference type="Gene3D" id="3.40.30.10">
    <property type="entry name" value="Glutaredoxin"/>
    <property type="match status" value="1"/>
</dbReference>
<dbReference type="Proteomes" id="UP001055712">
    <property type="component" value="Unassembled WGS sequence"/>
</dbReference>
<evidence type="ECO:0000256" key="1">
    <source>
        <dbReference type="ARBA" id="ARBA00023157"/>
    </source>
</evidence>
<dbReference type="InterPro" id="IPR013766">
    <property type="entry name" value="Thioredoxin_domain"/>
</dbReference>
<evidence type="ECO:0000313" key="4">
    <source>
        <dbReference type="Proteomes" id="UP001055712"/>
    </source>
</evidence>
<protein>
    <recommendedName>
        <fullName evidence="2">Thioredoxin domain-containing protein</fullName>
    </recommendedName>
</protein>
<accession>A0A9D4U0T0</accession>
<dbReference type="EMBL" id="SIDB01000001">
    <property type="protein sequence ID" value="KAI3438661.1"/>
    <property type="molecule type" value="Genomic_DNA"/>
</dbReference>
<sequence>MLAVASARALIGSRQLLPAVWQALSGAGYASAAGKVVELQTDAEYESALKELSAEKSAAMFDFGAAWCGPCKMIAPVFDGLAAEFPSIRFFKVDIDNDQLSKTVAANSVAAVPTFVSYVGADRRSTFSGADKAMLRKMAMELSAK</sequence>
<reference evidence="3" key="2">
    <citation type="submission" date="2020-11" db="EMBL/GenBank/DDBJ databases">
        <authorList>
            <person name="Cecchin M."/>
            <person name="Marcolungo L."/>
            <person name="Rossato M."/>
            <person name="Girolomoni L."/>
            <person name="Cosentino E."/>
            <person name="Cuine S."/>
            <person name="Li-Beisson Y."/>
            <person name="Delledonne M."/>
            <person name="Ballottari M."/>
        </authorList>
    </citation>
    <scope>NUCLEOTIDE SEQUENCE</scope>
    <source>
        <strain evidence="3">211/11P</strain>
        <tissue evidence="3">Whole cell</tissue>
    </source>
</reference>
<dbReference type="OrthoDB" id="2121326at2759"/>
<gene>
    <name evidence="3" type="ORF">D9Q98_001082</name>
</gene>
<comment type="caution">
    <text evidence="3">The sequence shown here is derived from an EMBL/GenBank/DDBJ whole genome shotgun (WGS) entry which is preliminary data.</text>
</comment>
<dbReference type="AlphaFoldDB" id="A0A9D4U0T0"/>
<reference evidence="3" key="1">
    <citation type="journal article" date="2019" name="Plant J.">
        <title>Chlorella vulgaris genome assembly and annotation reveals the molecular basis for metabolic acclimation to high light conditions.</title>
        <authorList>
            <person name="Cecchin M."/>
            <person name="Marcolungo L."/>
            <person name="Rossato M."/>
            <person name="Girolomoni L."/>
            <person name="Cosentino E."/>
            <person name="Cuine S."/>
            <person name="Li-Beisson Y."/>
            <person name="Delledonne M."/>
            <person name="Ballottari M."/>
        </authorList>
    </citation>
    <scope>NUCLEOTIDE SEQUENCE</scope>
    <source>
        <strain evidence="3">211/11P</strain>
    </source>
</reference>
<keyword evidence="1" id="KW-1015">Disulfide bond</keyword>
<evidence type="ECO:0000313" key="3">
    <source>
        <dbReference type="EMBL" id="KAI3438661.1"/>
    </source>
</evidence>
<dbReference type="InterPro" id="IPR036249">
    <property type="entry name" value="Thioredoxin-like_sf"/>
</dbReference>
<feature type="domain" description="Thioredoxin" evidence="2">
    <location>
        <begin position="17"/>
        <end position="144"/>
    </location>
</feature>
<proteinExistence type="predicted"/>